<evidence type="ECO:0000313" key="2">
    <source>
        <dbReference type="Proteomes" id="UP000283269"/>
    </source>
</evidence>
<reference evidence="1 2" key="1">
    <citation type="journal article" date="2018" name="Evol. Lett.">
        <title>Horizontal gene cluster transfer increased hallucinogenic mushroom diversity.</title>
        <authorList>
            <person name="Reynolds H.T."/>
            <person name="Vijayakumar V."/>
            <person name="Gluck-Thaler E."/>
            <person name="Korotkin H.B."/>
            <person name="Matheny P.B."/>
            <person name="Slot J.C."/>
        </authorList>
    </citation>
    <scope>NUCLEOTIDE SEQUENCE [LARGE SCALE GENOMIC DNA]</scope>
    <source>
        <strain evidence="1 2">2631</strain>
    </source>
</reference>
<dbReference type="InParanoid" id="A0A409XHH3"/>
<protein>
    <submittedName>
        <fullName evidence="1">Uncharacterized protein</fullName>
    </submittedName>
</protein>
<proteinExistence type="predicted"/>
<comment type="caution">
    <text evidence="1">The sequence shown here is derived from an EMBL/GenBank/DDBJ whole genome shotgun (WGS) entry which is preliminary data.</text>
</comment>
<dbReference type="EMBL" id="NHYD01001682">
    <property type="protein sequence ID" value="PPQ90203.1"/>
    <property type="molecule type" value="Genomic_DNA"/>
</dbReference>
<organism evidence="1 2">
    <name type="scientific">Psilocybe cyanescens</name>
    <dbReference type="NCBI Taxonomy" id="93625"/>
    <lineage>
        <taxon>Eukaryota</taxon>
        <taxon>Fungi</taxon>
        <taxon>Dikarya</taxon>
        <taxon>Basidiomycota</taxon>
        <taxon>Agaricomycotina</taxon>
        <taxon>Agaricomycetes</taxon>
        <taxon>Agaricomycetidae</taxon>
        <taxon>Agaricales</taxon>
        <taxon>Agaricineae</taxon>
        <taxon>Strophariaceae</taxon>
        <taxon>Psilocybe</taxon>
    </lineage>
</organism>
<dbReference type="Proteomes" id="UP000283269">
    <property type="component" value="Unassembled WGS sequence"/>
</dbReference>
<gene>
    <name evidence="1" type="ORF">CVT25_001513</name>
</gene>
<keyword evidence="2" id="KW-1185">Reference proteome</keyword>
<dbReference type="AlphaFoldDB" id="A0A409XHH3"/>
<sequence>MQTHSTATYTPPARSAHCTRLHNTTTYMHLARSADVVYTHKRDRLANPLIDSDDRNRVMGWNSQKMHKT</sequence>
<evidence type="ECO:0000313" key="1">
    <source>
        <dbReference type="EMBL" id="PPQ90203.1"/>
    </source>
</evidence>
<name>A0A409XHH3_PSICY</name>
<accession>A0A409XHH3</accession>